<protein>
    <submittedName>
        <fullName evidence="1">Uncharacterized protein</fullName>
    </submittedName>
</protein>
<accession>A0A7W7HI98</accession>
<comment type="caution">
    <text evidence="1">The sequence shown here is derived from an EMBL/GenBank/DDBJ whole genome shotgun (WGS) entry which is preliminary data.</text>
</comment>
<gene>
    <name evidence="1" type="ORF">BJ964_005207</name>
</gene>
<name>A0A7W7HI98_9ACTN</name>
<dbReference type="SUPFAM" id="SSF50998">
    <property type="entry name" value="Quinoprotein alcohol dehydrogenase-like"/>
    <property type="match status" value="1"/>
</dbReference>
<evidence type="ECO:0000313" key="2">
    <source>
        <dbReference type="Proteomes" id="UP000590511"/>
    </source>
</evidence>
<dbReference type="EMBL" id="JACHNC010000001">
    <property type="protein sequence ID" value="MBB4751046.1"/>
    <property type="molecule type" value="Genomic_DNA"/>
</dbReference>
<sequence length="450" mass="49711">MGMRWDDGLDDVPWRELFGPEGGAEVVAALRELAEEGANGDRVYEALEDHDNDYWYAESYNQPIGFRPEALYAMRFLAGIAADPSGIGSTAALEVVESMIDQALDRPTMTGDELDAYVDALRAEVEVIRPLLEEAHRLGCAGIYGVPALLAGIDTGHLMGGAYEHRWRGVARPLVDSATDRLTILGDLLVTHERTGLTFRSTHDGTPVHDFRFPARAADRPHLTVDDLVWYDRMSVRPFVDGDGPGVLTVDLGDRNPRLWRLDGTTWREIFLRRPGLPLRPSAWKVRDTATLGGECYIRYRDGVTVRFGARTGEPSGVPSRAPLPLTADRYEANGRTFVLRREYGQVERVDAETGESAGSLNSVGYAFASCVYRVGDRPYLAVTGLRQLHRFDAVTGEEVGPPLFGHRRHVRDVTSAVVDGRPQLYSADGVTVRRWDAETGTPWPAPPPS</sequence>
<proteinExistence type="predicted"/>
<organism evidence="1 2">
    <name type="scientific">Actinoplanes lobatus</name>
    <dbReference type="NCBI Taxonomy" id="113568"/>
    <lineage>
        <taxon>Bacteria</taxon>
        <taxon>Bacillati</taxon>
        <taxon>Actinomycetota</taxon>
        <taxon>Actinomycetes</taxon>
        <taxon>Micromonosporales</taxon>
        <taxon>Micromonosporaceae</taxon>
        <taxon>Actinoplanes</taxon>
    </lineage>
</organism>
<evidence type="ECO:0000313" key="1">
    <source>
        <dbReference type="EMBL" id="MBB4751046.1"/>
    </source>
</evidence>
<dbReference type="InterPro" id="IPR011047">
    <property type="entry name" value="Quinoprotein_ADH-like_sf"/>
</dbReference>
<dbReference type="RefSeq" id="WP_188123130.1">
    <property type="nucleotide sequence ID" value="NZ_BOMP01000145.1"/>
</dbReference>
<dbReference type="Proteomes" id="UP000590511">
    <property type="component" value="Unassembled WGS sequence"/>
</dbReference>
<reference evidence="1 2" key="1">
    <citation type="submission" date="2020-08" db="EMBL/GenBank/DDBJ databases">
        <title>Sequencing the genomes of 1000 actinobacteria strains.</title>
        <authorList>
            <person name="Klenk H.-P."/>
        </authorList>
    </citation>
    <scope>NUCLEOTIDE SEQUENCE [LARGE SCALE GENOMIC DNA]</scope>
    <source>
        <strain evidence="1 2">DSM 43150</strain>
    </source>
</reference>
<dbReference type="AlphaFoldDB" id="A0A7W7HI98"/>